<dbReference type="AlphaFoldDB" id="A0A261R544"/>
<evidence type="ECO:0000313" key="2">
    <source>
        <dbReference type="Proteomes" id="UP000216857"/>
    </source>
</evidence>
<proteinExistence type="predicted"/>
<protein>
    <submittedName>
        <fullName evidence="1">Uncharacterized protein</fullName>
    </submittedName>
</protein>
<name>A0A261R544_9BORD</name>
<organism evidence="1 2">
    <name type="scientific">Bordetella genomosp. 9</name>
    <dbReference type="NCBI Taxonomy" id="1416803"/>
    <lineage>
        <taxon>Bacteria</taxon>
        <taxon>Pseudomonadati</taxon>
        <taxon>Pseudomonadota</taxon>
        <taxon>Betaproteobacteria</taxon>
        <taxon>Burkholderiales</taxon>
        <taxon>Alcaligenaceae</taxon>
        <taxon>Bordetella</taxon>
    </lineage>
</organism>
<dbReference type="Proteomes" id="UP000216857">
    <property type="component" value="Unassembled WGS sequence"/>
</dbReference>
<dbReference type="OrthoDB" id="8625961at2"/>
<dbReference type="RefSeq" id="WP_094848360.1">
    <property type="nucleotide sequence ID" value="NZ_NEVJ01000003.1"/>
</dbReference>
<gene>
    <name evidence="1" type="ORF">CAL26_19305</name>
</gene>
<accession>A0A261R544</accession>
<comment type="caution">
    <text evidence="1">The sequence shown here is derived from an EMBL/GenBank/DDBJ whole genome shotgun (WGS) entry which is preliminary data.</text>
</comment>
<dbReference type="EMBL" id="NEVJ01000003">
    <property type="protein sequence ID" value="OZI19730.1"/>
    <property type="molecule type" value="Genomic_DNA"/>
</dbReference>
<keyword evidence="2" id="KW-1185">Reference proteome</keyword>
<sequence>MPPNVHQLEYKRRELQAMMEARGHLPPSPCKQHAQHEHKRQEMFDTVLTSMNAMLDGLDILADGRPLPPQEARDWIDTLIEWAPLIAQVPFGSGPIKAPVQMAIKGFNKLAIRGHTAPRLEKALNNGVALSGLAPVVMTPEGWAEKISAAASVMGYTAHGAAVAGAKIALPLGVKTALAPSLGNLLVQISHWTSSTATAFGHVATNIAAVGPAFSAGMAAMNVALSYGKFDAVLAIAEHYGHHQCTCLQHVETIADMSMGANMDRAMALHPFLAVGVAGKALDSKAHWMANKFRGPERRTHRGGYDIAIGLWEGAQAPALHRIYKTARPLVASERCPIAMLAIATLLGADANPMKGWRDAVAAIKAEREAGALKIKGRIA</sequence>
<evidence type="ECO:0000313" key="1">
    <source>
        <dbReference type="EMBL" id="OZI19730.1"/>
    </source>
</evidence>
<reference evidence="1" key="1">
    <citation type="submission" date="2017-05" db="EMBL/GenBank/DDBJ databases">
        <title>Complete and WGS of Bordetella genogroups.</title>
        <authorList>
            <person name="Spilker T."/>
            <person name="Lipuma J."/>
        </authorList>
    </citation>
    <scope>NUCLEOTIDE SEQUENCE</scope>
    <source>
        <strain evidence="1">AU21707</strain>
    </source>
</reference>